<dbReference type="Proteomes" id="UP001500957">
    <property type="component" value="Unassembled WGS sequence"/>
</dbReference>
<protein>
    <recommendedName>
        <fullName evidence="6">Acyl-CoA synthetase</fullName>
    </recommendedName>
</protein>
<dbReference type="RefSeq" id="WP_344602541.1">
    <property type="nucleotide sequence ID" value="NZ_BAAAHE010000008.1"/>
</dbReference>
<evidence type="ECO:0000256" key="2">
    <source>
        <dbReference type="ARBA" id="ARBA00022598"/>
    </source>
</evidence>
<keyword evidence="2" id="KW-0436">Ligase</keyword>
<evidence type="ECO:0000313" key="9">
    <source>
        <dbReference type="Proteomes" id="UP001500957"/>
    </source>
</evidence>
<evidence type="ECO:0000313" key="8">
    <source>
        <dbReference type="EMBL" id="GAA0611102.1"/>
    </source>
</evidence>
<accession>A0ABN1GGH8</accession>
<dbReference type="Gene3D" id="3.30.300.30">
    <property type="match status" value="1"/>
</dbReference>
<dbReference type="InterPro" id="IPR020845">
    <property type="entry name" value="AMP-binding_CS"/>
</dbReference>
<evidence type="ECO:0000256" key="5">
    <source>
        <dbReference type="ARBA" id="ARBA00024484"/>
    </source>
</evidence>
<name>A0ABN1GGH8_9ACTN</name>
<keyword evidence="4" id="KW-0443">Lipid metabolism</keyword>
<organism evidence="8 9">
    <name type="scientific">Sporichthya brevicatena</name>
    <dbReference type="NCBI Taxonomy" id="171442"/>
    <lineage>
        <taxon>Bacteria</taxon>
        <taxon>Bacillati</taxon>
        <taxon>Actinomycetota</taxon>
        <taxon>Actinomycetes</taxon>
        <taxon>Sporichthyales</taxon>
        <taxon>Sporichthyaceae</taxon>
        <taxon>Sporichthya</taxon>
    </lineage>
</organism>
<dbReference type="EMBL" id="BAAAHE010000008">
    <property type="protein sequence ID" value="GAA0611102.1"/>
    <property type="molecule type" value="Genomic_DNA"/>
</dbReference>
<evidence type="ECO:0000256" key="4">
    <source>
        <dbReference type="ARBA" id="ARBA00023098"/>
    </source>
</evidence>
<dbReference type="PROSITE" id="PS00455">
    <property type="entry name" value="AMP_BINDING"/>
    <property type="match status" value="1"/>
</dbReference>
<comment type="catalytic activity">
    <reaction evidence="5">
        <text>a long-chain fatty acid + ATP + CoA = a long-chain fatty acyl-CoA + AMP + diphosphate</text>
        <dbReference type="Rhea" id="RHEA:15421"/>
        <dbReference type="ChEBI" id="CHEBI:30616"/>
        <dbReference type="ChEBI" id="CHEBI:33019"/>
        <dbReference type="ChEBI" id="CHEBI:57287"/>
        <dbReference type="ChEBI" id="CHEBI:57560"/>
        <dbReference type="ChEBI" id="CHEBI:83139"/>
        <dbReference type="ChEBI" id="CHEBI:456215"/>
        <dbReference type="EC" id="6.2.1.3"/>
    </reaction>
    <physiologicalReaction direction="left-to-right" evidence="5">
        <dbReference type="Rhea" id="RHEA:15422"/>
    </physiologicalReaction>
</comment>
<evidence type="ECO:0000256" key="6">
    <source>
        <dbReference type="ARBA" id="ARBA00032875"/>
    </source>
</evidence>
<evidence type="ECO:0000256" key="3">
    <source>
        <dbReference type="ARBA" id="ARBA00022832"/>
    </source>
</evidence>
<comment type="similarity">
    <text evidence="1">Belongs to the ATP-dependent AMP-binding enzyme family.</text>
</comment>
<feature type="domain" description="AMP-dependent synthetase/ligase" evidence="7">
    <location>
        <begin position="28"/>
        <end position="438"/>
    </location>
</feature>
<dbReference type="PANTHER" id="PTHR43272:SF32">
    <property type="entry name" value="AMP-DEPENDENT SYNTHETASE_LIGASE DOMAIN-CONTAINING PROTEIN"/>
    <property type="match status" value="1"/>
</dbReference>
<dbReference type="InterPro" id="IPR042099">
    <property type="entry name" value="ANL_N_sf"/>
</dbReference>
<dbReference type="PANTHER" id="PTHR43272">
    <property type="entry name" value="LONG-CHAIN-FATTY-ACID--COA LIGASE"/>
    <property type="match status" value="1"/>
</dbReference>
<dbReference type="InterPro" id="IPR045851">
    <property type="entry name" value="AMP-bd_C_sf"/>
</dbReference>
<evidence type="ECO:0000259" key="7">
    <source>
        <dbReference type="Pfam" id="PF00501"/>
    </source>
</evidence>
<sequence>MKGPPLSATAGSTADHATAASIPGLLVDRVTRTPNATAFSFRSGSGWADLTWAQAQDRVRALAAGLIGLGVESETRVAILSSTRVEWILGDLAILAAGGATTTIYPSNTAGECAFVISDSDTRIVIAENDEQVAKLRSVRDQIPSVRAVVVMDGAGDGDWVHSFADLEADGAKRPEADPAAYAERVAAITGDRLATLMYTSGTTGRPKGVELTHDNWVYVAEAVMAVAIVRPDDLHFLWLPMSHSFGKALVVMMIAAGAPTAVDGSVDRIAANLGELRPTVVAAAPRVFEKIHNTIVATVRGEGGIKAHLFGWARGVGLEATKARQAGKSPSLLTQIQLQVADRLVLSKIRGRFGGRIRYFISGSAPLSAEIAEFFDAAGMTILEGYGLTESSAASFVNRPGAAKFGTVGPPLPGTEVKIAEDGEVLFRSRGIMRGYHGLPDETAATLLDGGWLATGDIGELDEVGRLRITDRKKELIKTSGGKYVAPAPIESSIKATCPYVGNVVVHGDRRNFCVALVTLDPDVTKPWAEANGLGADAAAWATNETVRAEVRKAIDEVNSSLPSYSTIKDFAILPTDFTVETGELTASMKVRRKTVESKYADVLDKFYAGSIQSV</sequence>
<dbReference type="Pfam" id="PF23562">
    <property type="entry name" value="AMP-binding_C_3"/>
    <property type="match status" value="1"/>
</dbReference>
<dbReference type="InterPro" id="IPR000873">
    <property type="entry name" value="AMP-dep_synth/lig_dom"/>
</dbReference>
<comment type="caution">
    <text evidence="8">The sequence shown here is derived from an EMBL/GenBank/DDBJ whole genome shotgun (WGS) entry which is preliminary data.</text>
</comment>
<reference evidence="8 9" key="1">
    <citation type="journal article" date="2019" name="Int. J. Syst. Evol. Microbiol.">
        <title>The Global Catalogue of Microorganisms (GCM) 10K type strain sequencing project: providing services to taxonomists for standard genome sequencing and annotation.</title>
        <authorList>
            <consortium name="The Broad Institute Genomics Platform"/>
            <consortium name="The Broad Institute Genome Sequencing Center for Infectious Disease"/>
            <person name="Wu L."/>
            <person name="Ma J."/>
        </authorList>
    </citation>
    <scope>NUCLEOTIDE SEQUENCE [LARGE SCALE GENOMIC DNA]</scope>
    <source>
        <strain evidence="8 9">JCM 10671</strain>
    </source>
</reference>
<keyword evidence="3" id="KW-0276">Fatty acid metabolism</keyword>
<dbReference type="SUPFAM" id="SSF56801">
    <property type="entry name" value="Acetyl-CoA synthetase-like"/>
    <property type="match status" value="1"/>
</dbReference>
<dbReference type="Gene3D" id="3.40.50.12780">
    <property type="entry name" value="N-terminal domain of ligase-like"/>
    <property type="match status" value="1"/>
</dbReference>
<dbReference type="Pfam" id="PF00501">
    <property type="entry name" value="AMP-binding"/>
    <property type="match status" value="1"/>
</dbReference>
<evidence type="ECO:0000256" key="1">
    <source>
        <dbReference type="ARBA" id="ARBA00006432"/>
    </source>
</evidence>
<proteinExistence type="inferred from homology"/>
<dbReference type="CDD" id="cd05907">
    <property type="entry name" value="VL_LC_FACS_like"/>
    <property type="match status" value="1"/>
</dbReference>
<keyword evidence="9" id="KW-1185">Reference proteome</keyword>
<gene>
    <name evidence="8" type="ORF">GCM10009547_11430</name>
</gene>